<dbReference type="SUPFAM" id="SSF53448">
    <property type="entry name" value="Nucleotide-diphospho-sugar transferases"/>
    <property type="match status" value="1"/>
</dbReference>
<dbReference type="InterPro" id="IPR029044">
    <property type="entry name" value="Nucleotide-diphossugar_trans"/>
</dbReference>
<dbReference type="RefSeq" id="WP_160629379.1">
    <property type="nucleotide sequence ID" value="NZ_CP047593.1"/>
</dbReference>
<sequence length="309" mass="34737">MKLFVVTPSRNQLGWLKCCVASVRDQVMLHSPPAKEAPESGSRSLIAGQESSIHVHHHVQDACSTDGTVDWLGAQTDSPLPENYSFSFSSELDSGMYDALNKGFDRSADADILSWLNCDEQYLEGALTAVEDVFTESSALDLLAGSLLLTRPDGTLLARRQAIPFRENWVKAAHLYNLSGGLFFRRSVWERGIRFDTAYRNLGDEDWVLRLLSDGLQTSCIKQPLAAFSFTGNNLSRQAGAQVETDRLRGLHPVPARTRLFLNLCRRFEKIRQGAYRRPSLDYAVYTTENPDSRTAFHIEHAPFQWPKK</sequence>
<evidence type="ECO:0000313" key="2">
    <source>
        <dbReference type="Proteomes" id="UP000464954"/>
    </source>
</evidence>
<reference evidence="1 2" key="1">
    <citation type="submission" date="2020-01" db="EMBL/GenBank/DDBJ databases">
        <title>Ponticoccus aerotolerans gen. nov., sp. nov., an anaerobic bacterium and proposal of Ponticoccusceae fam. nov., Ponticoccusles ord. nov. and Ponticoccuse classis nov. in the phylum Kiritimatiellaeota.</title>
        <authorList>
            <person name="Zhou L.Y."/>
            <person name="Du Z.J."/>
        </authorList>
    </citation>
    <scope>NUCLEOTIDE SEQUENCE [LARGE SCALE GENOMIC DNA]</scope>
    <source>
        <strain evidence="1 2">S-5007</strain>
    </source>
</reference>
<gene>
    <name evidence="1" type="ORF">GT409_12375</name>
</gene>
<dbReference type="AlphaFoldDB" id="A0A6P1M8J1"/>
<dbReference type="EMBL" id="CP047593">
    <property type="protein sequence ID" value="QHI70201.1"/>
    <property type="molecule type" value="Genomic_DNA"/>
</dbReference>
<name>A0A6P1M8J1_9BACT</name>
<organism evidence="1 2">
    <name type="scientific">Tichowtungia aerotolerans</name>
    <dbReference type="NCBI Taxonomy" id="2697043"/>
    <lineage>
        <taxon>Bacteria</taxon>
        <taxon>Pseudomonadati</taxon>
        <taxon>Kiritimatiellota</taxon>
        <taxon>Tichowtungiia</taxon>
        <taxon>Tichowtungiales</taxon>
        <taxon>Tichowtungiaceae</taxon>
        <taxon>Tichowtungia</taxon>
    </lineage>
</organism>
<protein>
    <recommendedName>
        <fullName evidence="3">Glycosyltransferase</fullName>
    </recommendedName>
</protein>
<evidence type="ECO:0000313" key="1">
    <source>
        <dbReference type="EMBL" id="QHI70201.1"/>
    </source>
</evidence>
<dbReference type="Gene3D" id="3.90.550.10">
    <property type="entry name" value="Spore Coat Polysaccharide Biosynthesis Protein SpsA, Chain A"/>
    <property type="match status" value="1"/>
</dbReference>
<dbReference type="KEGG" id="taer:GT409_12375"/>
<proteinExistence type="predicted"/>
<evidence type="ECO:0008006" key="3">
    <source>
        <dbReference type="Google" id="ProtNLM"/>
    </source>
</evidence>
<dbReference type="Proteomes" id="UP000464954">
    <property type="component" value="Chromosome"/>
</dbReference>
<keyword evidence="2" id="KW-1185">Reference proteome</keyword>
<accession>A0A6P1M8J1</accession>